<accession>A0A4U8SAK6</accession>
<dbReference type="Proteomes" id="UP000029878">
    <property type="component" value="Unassembled WGS sequence"/>
</dbReference>
<organism evidence="2 3">
    <name type="scientific">Helicobacter trogontum</name>
    <dbReference type="NCBI Taxonomy" id="50960"/>
    <lineage>
        <taxon>Bacteria</taxon>
        <taxon>Pseudomonadati</taxon>
        <taxon>Campylobacterota</taxon>
        <taxon>Epsilonproteobacteria</taxon>
        <taxon>Campylobacterales</taxon>
        <taxon>Helicobacteraceae</taxon>
        <taxon>Helicobacter</taxon>
    </lineage>
</organism>
<keyword evidence="1" id="KW-0812">Transmembrane</keyword>
<feature type="transmembrane region" description="Helical" evidence="1">
    <location>
        <begin position="12"/>
        <end position="37"/>
    </location>
</feature>
<feature type="transmembrane region" description="Helical" evidence="1">
    <location>
        <begin position="201"/>
        <end position="219"/>
    </location>
</feature>
<evidence type="ECO:0000256" key="1">
    <source>
        <dbReference type="SAM" id="Phobius"/>
    </source>
</evidence>
<keyword evidence="1" id="KW-1133">Transmembrane helix</keyword>
<feature type="transmembrane region" description="Helical" evidence="1">
    <location>
        <begin position="137"/>
        <end position="159"/>
    </location>
</feature>
<protein>
    <submittedName>
        <fullName evidence="2">Uncharacterized protein</fullName>
    </submittedName>
</protein>
<evidence type="ECO:0000313" key="2">
    <source>
        <dbReference type="EMBL" id="TLD83029.1"/>
    </source>
</evidence>
<feature type="transmembrane region" description="Helical" evidence="1">
    <location>
        <begin position="231"/>
        <end position="250"/>
    </location>
</feature>
<reference evidence="2 3" key="1">
    <citation type="journal article" date="2014" name="Genome Announc.">
        <title>Draft genome sequences of eight enterohepatic helicobacter species isolated from both laboratory and wild rodents.</title>
        <authorList>
            <person name="Sheh A."/>
            <person name="Shen Z."/>
            <person name="Fox J.G."/>
        </authorList>
    </citation>
    <scope>NUCLEOTIDE SEQUENCE [LARGE SCALE GENOMIC DNA]</scope>
    <source>
        <strain evidence="2 3">ATCC 700114</strain>
    </source>
</reference>
<keyword evidence="1" id="KW-0472">Membrane</keyword>
<gene>
    <name evidence="2" type="ORF">LS81_006160</name>
</gene>
<dbReference type="AlphaFoldDB" id="A0A4U8SAK6"/>
<dbReference type="EMBL" id="JRPL02000012">
    <property type="protein sequence ID" value="TLD83029.1"/>
    <property type="molecule type" value="Genomic_DNA"/>
</dbReference>
<feature type="transmembrane region" description="Helical" evidence="1">
    <location>
        <begin position="171"/>
        <end position="189"/>
    </location>
</feature>
<dbReference type="OrthoDB" id="5322199at2"/>
<comment type="caution">
    <text evidence="2">The sequence shown here is derived from an EMBL/GenBank/DDBJ whole genome shotgun (WGS) entry which is preliminary data.</text>
</comment>
<evidence type="ECO:0000313" key="3">
    <source>
        <dbReference type="Proteomes" id="UP000029878"/>
    </source>
</evidence>
<name>A0A4U8SAK6_9HELI</name>
<sequence>MEILLRFNTIVYSYLFFALFVFNALALLSAEFMPIFSQLFTLLAEDGRIYDIFSCILLFIVLLTLLSMPIRMYKQRQTLGKTAPFIVSFMACILLCIVCVLLYWLSGKIFQQDVRDLLLGEEVVTQTWQSYYTSLEFFFSFICWFLFVILPLAYKAVSLEINIQHRIGKSMLILEPSITTIVIFMSANVYHPYFSNLASKYIYFAYFVLANIMLLYVLFRNKKLFGFYEYANLVLLSLNIFYVVLCSSSMLRGDFFNAQLTLYALGIASWCSEWLYNQEIVSEQITS</sequence>
<proteinExistence type="predicted"/>
<feature type="transmembrane region" description="Helical" evidence="1">
    <location>
        <begin position="82"/>
        <end position="105"/>
    </location>
</feature>
<feature type="transmembrane region" description="Helical" evidence="1">
    <location>
        <begin position="49"/>
        <end position="70"/>
    </location>
</feature>